<accession>A0AA35JBW9</accession>
<dbReference type="Proteomes" id="UP001162087">
    <property type="component" value="Chromosome 3"/>
</dbReference>
<dbReference type="EMBL" id="OX365898">
    <property type="protein sequence ID" value="CAI4056318.1"/>
    <property type="molecule type" value="Genomic_DNA"/>
</dbReference>
<comment type="subcellular location">
    <subcellularLocation>
        <location evidence="1">Membrane</location>
        <topology evidence="1">Multi-pass membrane protein</topology>
    </subcellularLocation>
</comment>
<dbReference type="InterPro" id="IPR001958">
    <property type="entry name" value="Tet-R_TetA/multi-R_MdtG-like"/>
</dbReference>
<protein>
    <recommendedName>
        <fullName evidence="7">Major facilitator superfamily (MFS) profile domain-containing protein</fullName>
    </recommendedName>
</protein>
<dbReference type="GO" id="GO:1990961">
    <property type="term" value="P:xenobiotic detoxification by transmembrane export across the plasma membrane"/>
    <property type="evidence" value="ECO:0007669"/>
    <property type="project" value="TreeGrafter"/>
</dbReference>
<evidence type="ECO:0000256" key="4">
    <source>
        <dbReference type="ARBA" id="ARBA00023136"/>
    </source>
</evidence>
<feature type="transmembrane region" description="Helical" evidence="6">
    <location>
        <begin position="343"/>
        <end position="362"/>
    </location>
</feature>
<dbReference type="Gene3D" id="1.20.1250.20">
    <property type="entry name" value="MFS general substrate transporter like domains"/>
    <property type="match status" value="1"/>
</dbReference>
<keyword evidence="3 6" id="KW-1133">Transmembrane helix</keyword>
<dbReference type="PANTHER" id="PTHR23502:SF23">
    <property type="entry name" value="FLUCONAZOLE RESISTANCE PROTEIN 1"/>
    <property type="match status" value="1"/>
</dbReference>
<dbReference type="AlphaFoldDB" id="A0AA35JBW9"/>
<dbReference type="SUPFAM" id="SSF103473">
    <property type="entry name" value="MFS general substrate transporter"/>
    <property type="match status" value="1"/>
</dbReference>
<keyword evidence="9" id="KW-1185">Reference proteome</keyword>
<evidence type="ECO:0000256" key="1">
    <source>
        <dbReference type="ARBA" id="ARBA00004141"/>
    </source>
</evidence>
<feature type="transmembrane region" description="Helical" evidence="6">
    <location>
        <begin position="226"/>
        <end position="246"/>
    </location>
</feature>
<evidence type="ECO:0000259" key="7">
    <source>
        <dbReference type="PROSITE" id="PS50850"/>
    </source>
</evidence>
<keyword evidence="4 6" id="KW-0472">Membrane</keyword>
<dbReference type="RefSeq" id="XP_056086289.1">
    <property type="nucleotide sequence ID" value="XM_056231159.1"/>
</dbReference>
<dbReference type="InterPro" id="IPR020846">
    <property type="entry name" value="MFS_dom"/>
</dbReference>
<name>A0AA35JBW9_SACK1</name>
<dbReference type="GO" id="GO:0015244">
    <property type="term" value="F:fluconazole transmembrane transporter activity"/>
    <property type="evidence" value="ECO:0007669"/>
    <property type="project" value="TreeGrafter"/>
</dbReference>
<feature type="transmembrane region" description="Helical" evidence="6">
    <location>
        <begin position="136"/>
        <end position="156"/>
    </location>
</feature>
<evidence type="ECO:0000313" key="8">
    <source>
        <dbReference type="EMBL" id="CAI4056318.1"/>
    </source>
</evidence>
<evidence type="ECO:0000256" key="5">
    <source>
        <dbReference type="SAM" id="MobiDB-lite"/>
    </source>
</evidence>
<dbReference type="GeneID" id="80922589"/>
<dbReference type="GO" id="GO:0005886">
    <property type="term" value="C:plasma membrane"/>
    <property type="evidence" value="ECO:0007669"/>
    <property type="project" value="TreeGrafter"/>
</dbReference>
<sequence>MDGLVDVEFQNPRESSTSSSSIQLAGCFSQEDADSRALSPKRECFLVEWTNPDDPDHPHNWSNLKKGFVMFEVLFLTCVTYMGSSIYTPGQQAIQSQFKVGHVVATLNLSIYVLGYGIGPIFLAPFSEFATIGRQTIYIITLFVFIMFQIGCATVDNVGGLIVMRFISGVLSSPALSTGAASIGDVISDEKKVPLVIGLWSIGAVLAPIVAPLLGASMMVAKGWRYIFWLLTWMATANLVMLFFFLPETLADNVLYRRCRRIKKMTGIDAYCTLKQQDEERLDMLQFFLEAVLRPFRIIAREKIVACFDAYMALLYGSLYLFFESFPLVFVDLYGFSLVEMGVAYMGFTVGCIFGYLALYIFQTKVFDPKFDSGTFEPESLLPLNMAVG</sequence>
<feature type="region of interest" description="Disordered" evidence="5">
    <location>
        <begin position="1"/>
        <end position="22"/>
    </location>
</feature>
<reference evidence="8" key="1">
    <citation type="submission" date="2022-10" db="EMBL/GenBank/DDBJ databases">
        <authorList>
            <person name="Byrne P K."/>
        </authorList>
    </citation>
    <scope>NUCLEOTIDE SEQUENCE</scope>
    <source>
        <strain evidence="8">IFO1802</strain>
    </source>
</reference>
<dbReference type="InterPro" id="IPR011701">
    <property type="entry name" value="MFS"/>
</dbReference>
<feature type="compositionally biased region" description="Polar residues" evidence="5">
    <location>
        <begin position="12"/>
        <end position="22"/>
    </location>
</feature>
<dbReference type="InterPro" id="IPR036259">
    <property type="entry name" value="MFS_trans_sf"/>
</dbReference>
<feature type="transmembrane region" description="Helical" evidence="6">
    <location>
        <begin position="304"/>
        <end position="323"/>
    </location>
</feature>
<keyword evidence="2 6" id="KW-0812">Transmembrane</keyword>
<proteinExistence type="predicted"/>
<feature type="transmembrane region" description="Helical" evidence="6">
    <location>
        <begin position="100"/>
        <end position="124"/>
    </location>
</feature>
<evidence type="ECO:0000313" key="9">
    <source>
        <dbReference type="Proteomes" id="UP001162087"/>
    </source>
</evidence>
<organism evidence="8 9">
    <name type="scientific">Saccharomyces kudriavzevii (strain ATCC MYA-4449 / AS 2.2408 / CBS 8840 / NBRC 1802 / NCYC 2889)</name>
    <name type="common">Yeast</name>
    <dbReference type="NCBI Taxonomy" id="226230"/>
    <lineage>
        <taxon>Eukaryota</taxon>
        <taxon>Fungi</taxon>
        <taxon>Dikarya</taxon>
        <taxon>Ascomycota</taxon>
        <taxon>Saccharomycotina</taxon>
        <taxon>Saccharomycetes</taxon>
        <taxon>Saccharomycetales</taxon>
        <taxon>Saccharomycetaceae</taxon>
        <taxon>Saccharomyces</taxon>
    </lineage>
</organism>
<dbReference type="PROSITE" id="PS50850">
    <property type="entry name" value="MFS"/>
    <property type="match status" value="1"/>
</dbReference>
<dbReference type="Pfam" id="PF07690">
    <property type="entry name" value="MFS_1"/>
    <property type="match status" value="1"/>
</dbReference>
<feature type="domain" description="Major facilitator superfamily (MFS) profile" evidence="7">
    <location>
        <begin position="69"/>
        <end position="389"/>
    </location>
</feature>
<evidence type="ECO:0000256" key="2">
    <source>
        <dbReference type="ARBA" id="ARBA00022692"/>
    </source>
</evidence>
<evidence type="ECO:0000256" key="6">
    <source>
        <dbReference type="SAM" id="Phobius"/>
    </source>
</evidence>
<feature type="transmembrane region" description="Helical" evidence="6">
    <location>
        <begin position="68"/>
        <end position="88"/>
    </location>
</feature>
<gene>
    <name evidence="8" type="primary">SKDI03G0030</name>
    <name evidence="8" type="ORF">SKDI_03G0030</name>
</gene>
<dbReference type="NCBIfam" id="TIGR00880">
    <property type="entry name" value="2_A_01_02"/>
    <property type="match status" value="1"/>
</dbReference>
<feature type="transmembrane region" description="Helical" evidence="6">
    <location>
        <begin position="195"/>
        <end position="214"/>
    </location>
</feature>
<dbReference type="PANTHER" id="PTHR23502">
    <property type="entry name" value="MAJOR FACILITATOR SUPERFAMILY"/>
    <property type="match status" value="1"/>
</dbReference>
<evidence type="ECO:0000256" key="3">
    <source>
        <dbReference type="ARBA" id="ARBA00022989"/>
    </source>
</evidence>
<dbReference type="GO" id="GO:0042910">
    <property type="term" value="F:xenobiotic transmembrane transporter activity"/>
    <property type="evidence" value="ECO:0007669"/>
    <property type="project" value="InterPro"/>
</dbReference>